<dbReference type="AlphaFoldDB" id="A0AAV4XFQ2"/>
<accession>A0AAV4XFQ2</accession>
<name>A0AAV4XFQ2_CAEEX</name>
<proteinExistence type="predicted"/>
<keyword evidence="2" id="KW-1185">Reference proteome</keyword>
<reference evidence="1 2" key="1">
    <citation type="submission" date="2021-06" db="EMBL/GenBank/DDBJ databases">
        <title>Caerostris extrusa draft genome.</title>
        <authorList>
            <person name="Kono N."/>
            <person name="Arakawa K."/>
        </authorList>
    </citation>
    <scope>NUCLEOTIDE SEQUENCE [LARGE SCALE GENOMIC DNA]</scope>
</reference>
<organism evidence="1 2">
    <name type="scientific">Caerostris extrusa</name>
    <name type="common">Bark spider</name>
    <name type="synonym">Caerostris bankana</name>
    <dbReference type="NCBI Taxonomy" id="172846"/>
    <lineage>
        <taxon>Eukaryota</taxon>
        <taxon>Metazoa</taxon>
        <taxon>Ecdysozoa</taxon>
        <taxon>Arthropoda</taxon>
        <taxon>Chelicerata</taxon>
        <taxon>Arachnida</taxon>
        <taxon>Araneae</taxon>
        <taxon>Araneomorphae</taxon>
        <taxon>Entelegynae</taxon>
        <taxon>Araneoidea</taxon>
        <taxon>Araneidae</taxon>
        <taxon>Caerostris</taxon>
    </lineage>
</organism>
<evidence type="ECO:0000313" key="2">
    <source>
        <dbReference type="Proteomes" id="UP001054945"/>
    </source>
</evidence>
<sequence length="110" mass="12538">MERSHARYFKSAMISSRHLRKYELRIESPEFVDIKMDVSQICSPAFDIDAVQGPLAISLRVLISRPQGFGRNIESGNFRLTSKLSNFCHMTNTQNTNCYRSSALGLFDAF</sequence>
<evidence type="ECO:0000313" key="1">
    <source>
        <dbReference type="EMBL" id="GIY94056.1"/>
    </source>
</evidence>
<comment type="caution">
    <text evidence="1">The sequence shown here is derived from an EMBL/GenBank/DDBJ whole genome shotgun (WGS) entry which is preliminary data.</text>
</comment>
<gene>
    <name evidence="1" type="ORF">CEXT_722531</name>
</gene>
<dbReference type="Proteomes" id="UP001054945">
    <property type="component" value="Unassembled WGS sequence"/>
</dbReference>
<protein>
    <submittedName>
        <fullName evidence="1">Uncharacterized protein</fullName>
    </submittedName>
</protein>
<dbReference type="EMBL" id="BPLR01000343">
    <property type="protein sequence ID" value="GIY94056.1"/>
    <property type="molecule type" value="Genomic_DNA"/>
</dbReference>